<reference evidence="1" key="3">
    <citation type="submission" date="2025-09" db="UniProtKB">
        <authorList>
            <consortium name="Ensembl"/>
        </authorList>
    </citation>
    <scope>IDENTIFICATION</scope>
</reference>
<reference evidence="1" key="2">
    <citation type="submission" date="2025-08" db="UniProtKB">
        <authorList>
            <consortium name="Ensembl"/>
        </authorList>
    </citation>
    <scope>IDENTIFICATION</scope>
</reference>
<sequence>MLSFIGCLGRDVFVTAIEKCSVGLSFLQAVGNVSETSVGDGRNNWFFRLLRKCDLCG</sequence>
<accession>A0A8C8UBC7</accession>
<reference evidence="1 2" key="1">
    <citation type="submission" date="2018-10" db="EMBL/GenBank/DDBJ databases">
        <title>Improved assembly of the deer mouse Peromyscus maniculatus genome.</title>
        <authorList>
            <person name="Lassance J.-M."/>
            <person name="Hoekstra H.E."/>
        </authorList>
    </citation>
    <scope>NUCLEOTIDE SEQUENCE [LARGE SCALE GENOMIC DNA]</scope>
</reference>
<dbReference type="AlphaFoldDB" id="A0A8C8UBC7"/>
<evidence type="ECO:0000313" key="2">
    <source>
        <dbReference type="Proteomes" id="UP000694547"/>
    </source>
</evidence>
<keyword evidence="2" id="KW-1185">Reference proteome</keyword>
<organism evidence="1 2">
    <name type="scientific">Peromyscus maniculatus bairdii</name>
    <name type="common">Prairie deer mouse</name>
    <dbReference type="NCBI Taxonomy" id="230844"/>
    <lineage>
        <taxon>Eukaryota</taxon>
        <taxon>Metazoa</taxon>
        <taxon>Chordata</taxon>
        <taxon>Craniata</taxon>
        <taxon>Vertebrata</taxon>
        <taxon>Euteleostomi</taxon>
        <taxon>Mammalia</taxon>
        <taxon>Eutheria</taxon>
        <taxon>Euarchontoglires</taxon>
        <taxon>Glires</taxon>
        <taxon>Rodentia</taxon>
        <taxon>Myomorpha</taxon>
        <taxon>Muroidea</taxon>
        <taxon>Cricetidae</taxon>
        <taxon>Neotominae</taxon>
        <taxon>Peromyscus</taxon>
    </lineage>
</organism>
<evidence type="ECO:0000313" key="1">
    <source>
        <dbReference type="Ensembl" id="ENSPEMP00000030318.1"/>
    </source>
</evidence>
<protein>
    <submittedName>
        <fullName evidence="1">Uncharacterized protein</fullName>
    </submittedName>
</protein>
<proteinExistence type="predicted"/>
<dbReference type="Ensembl" id="ENSPEMT00000036200.1">
    <property type="protein sequence ID" value="ENSPEMP00000030318.1"/>
    <property type="gene ID" value="ENSPEMG00000028020.1"/>
</dbReference>
<dbReference type="Proteomes" id="UP000694547">
    <property type="component" value="Chromosome 9"/>
</dbReference>
<name>A0A8C8UBC7_PERMB</name>